<evidence type="ECO:0000256" key="2">
    <source>
        <dbReference type="ARBA" id="ARBA00006824"/>
    </source>
</evidence>
<keyword evidence="5 6" id="KW-0472">Membrane</keyword>
<comment type="caution">
    <text evidence="7">The sequence shown here is derived from an EMBL/GenBank/DDBJ whole genome shotgun (WGS) entry which is preliminary data.</text>
</comment>
<dbReference type="Pfam" id="PF04117">
    <property type="entry name" value="Mpv17_PMP22"/>
    <property type="match status" value="1"/>
</dbReference>
<accession>A0A427Y286</accession>
<proteinExistence type="inferred from homology"/>
<gene>
    <name evidence="7" type="primary">SYM1</name>
    <name evidence="7" type="ORF">EHS25_004998</name>
</gene>
<dbReference type="EMBL" id="RSCD01000021">
    <property type="protein sequence ID" value="RSH85191.1"/>
    <property type="molecule type" value="Genomic_DNA"/>
</dbReference>
<protein>
    <submittedName>
        <fullName evidence="7">Protein required for ethanol metabolism</fullName>
    </submittedName>
</protein>
<keyword evidence="4 6" id="KW-1133">Transmembrane helix</keyword>
<sequence length="217" mass="24540">MAGFMGAYTRLLKTRPFVGNMVTSAVLFATGDGELTHQLTHHLLRSSMTHRDESWKQTQAIEKRGSNHDLSRTGRIVFWGAGIFAPAVTVWFRTLERLPIQNKTLATAARVGLDQFAFAPCVLTGFFTVMTLLEGKDMSAVKEKWRQSFLPTLQTNWMVWIPAQTINMALIPLHLRLLYVNAINVPWNTFLSIQANKGKPLDPEKALVEKIKHIKHT</sequence>
<reference evidence="7 8" key="1">
    <citation type="submission" date="2018-11" db="EMBL/GenBank/DDBJ databases">
        <title>Genome sequence of Saitozyma podzolica DSM 27192.</title>
        <authorList>
            <person name="Aliyu H."/>
            <person name="Gorte O."/>
            <person name="Ochsenreither K."/>
        </authorList>
    </citation>
    <scope>NUCLEOTIDE SEQUENCE [LARGE SCALE GENOMIC DNA]</scope>
    <source>
        <strain evidence="7 8">DSM 27192</strain>
    </source>
</reference>
<evidence type="ECO:0000313" key="8">
    <source>
        <dbReference type="Proteomes" id="UP000279259"/>
    </source>
</evidence>
<dbReference type="PANTHER" id="PTHR11266:SF17">
    <property type="entry name" value="PROTEIN MPV17"/>
    <property type="match status" value="1"/>
</dbReference>
<dbReference type="InterPro" id="IPR007248">
    <property type="entry name" value="Mpv17_PMP22"/>
</dbReference>
<keyword evidence="3 6" id="KW-0812">Transmembrane</keyword>
<dbReference type="Proteomes" id="UP000279259">
    <property type="component" value="Unassembled WGS sequence"/>
</dbReference>
<evidence type="ECO:0000256" key="4">
    <source>
        <dbReference type="ARBA" id="ARBA00022989"/>
    </source>
</evidence>
<keyword evidence="8" id="KW-1185">Reference proteome</keyword>
<dbReference type="PANTHER" id="PTHR11266">
    <property type="entry name" value="PEROXISOMAL MEMBRANE PROTEIN 2, PXMP2 MPV17"/>
    <property type="match status" value="1"/>
</dbReference>
<dbReference type="STRING" id="1890683.A0A427Y286"/>
<dbReference type="GO" id="GO:0005739">
    <property type="term" value="C:mitochondrion"/>
    <property type="evidence" value="ECO:0007669"/>
    <property type="project" value="TreeGrafter"/>
</dbReference>
<evidence type="ECO:0000313" key="7">
    <source>
        <dbReference type="EMBL" id="RSH85191.1"/>
    </source>
</evidence>
<comment type="similarity">
    <text evidence="2 6">Belongs to the peroxisomal membrane protein PXMP2/4 family.</text>
</comment>
<feature type="transmembrane region" description="Helical" evidence="6">
    <location>
        <begin position="76"/>
        <end position="95"/>
    </location>
</feature>
<feature type="transmembrane region" description="Helical" evidence="6">
    <location>
        <begin position="115"/>
        <end position="133"/>
    </location>
</feature>
<evidence type="ECO:0000256" key="1">
    <source>
        <dbReference type="ARBA" id="ARBA00004141"/>
    </source>
</evidence>
<evidence type="ECO:0000256" key="5">
    <source>
        <dbReference type="ARBA" id="ARBA00023136"/>
    </source>
</evidence>
<evidence type="ECO:0000256" key="6">
    <source>
        <dbReference type="RuleBase" id="RU363053"/>
    </source>
</evidence>
<organism evidence="7 8">
    <name type="scientific">Saitozyma podzolica</name>
    <dbReference type="NCBI Taxonomy" id="1890683"/>
    <lineage>
        <taxon>Eukaryota</taxon>
        <taxon>Fungi</taxon>
        <taxon>Dikarya</taxon>
        <taxon>Basidiomycota</taxon>
        <taxon>Agaricomycotina</taxon>
        <taxon>Tremellomycetes</taxon>
        <taxon>Tremellales</taxon>
        <taxon>Trimorphomycetaceae</taxon>
        <taxon>Saitozyma</taxon>
    </lineage>
</organism>
<name>A0A427Y286_9TREE</name>
<evidence type="ECO:0000256" key="3">
    <source>
        <dbReference type="ARBA" id="ARBA00022692"/>
    </source>
</evidence>
<dbReference type="AlphaFoldDB" id="A0A427Y286"/>
<dbReference type="GO" id="GO:0016020">
    <property type="term" value="C:membrane"/>
    <property type="evidence" value="ECO:0007669"/>
    <property type="project" value="UniProtKB-SubCell"/>
</dbReference>
<comment type="subcellular location">
    <subcellularLocation>
        <location evidence="1">Membrane</location>
        <topology evidence="1">Multi-pass membrane protein</topology>
    </subcellularLocation>
</comment>
<dbReference type="OrthoDB" id="430207at2759"/>